<accession>A0A2T4YPP5</accession>
<gene>
    <name evidence="1" type="ORF">C8J24_1703</name>
</gene>
<protein>
    <submittedName>
        <fullName evidence="1">Uncharacterized protein</fullName>
    </submittedName>
</protein>
<organism evidence="1 2">
    <name type="scientific">Sphingomonas aerolata</name>
    <dbReference type="NCBI Taxonomy" id="185951"/>
    <lineage>
        <taxon>Bacteria</taxon>
        <taxon>Pseudomonadati</taxon>
        <taxon>Pseudomonadota</taxon>
        <taxon>Alphaproteobacteria</taxon>
        <taxon>Sphingomonadales</taxon>
        <taxon>Sphingomonadaceae</taxon>
        <taxon>Sphingomonas</taxon>
    </lineage>
</organism>
<dbReference type="EMBL" id="PZZN01000002">
    <property type="protein sequence ID" value="PTM45486.1"/>
    <property type="molecule type" value="Genomic_DNA"/>
</dbReference>
<evidence type="ECO:0000313" key="1">
    <source>
        <dbReference type="EMBL" id="PTM45486.1"/>
    </source>
</evidence>
<sequence length="80" mass="8468">MWRGMAPIVALCGTSVVNAADRAQVRVVRYAPAPAWVIAAPKGSDAPTPPGAPLRLISADQQVRVTDRGQKEYQATKLGV</sequence>
<dbReference type="Proteomes" id="UP000240996">
    <property type="component" value="Unassembled WGS sequence"/>
</dbReference>
<proteinExistence type="predicted"/>
<dbReference type="AlphaFoldDB" id="A0A2T4YPP5"/>
<keyword evidence="2" id="KW-1185">Reference proteome</keyword>
<name>A0A2T4YPP5_9SPHN</name>
<reference evidence="1 2" key="1">
    <citation type="submission" date="2018-04" db="EMBL/GenBank/DDBJ databases">
        <title>Genomic Encyclopedia of Type Strains, Phase III (KMG-III): the genomes of soil and plant-associated and newly described type strains.</title>
        <authorList>
            <person name="Whitman W."/>
        </authorList>
    </citation>
    <scope>NUCLEOTIDE SEQUENCE [LARGE SCALE GENOMIC DNA]</scope>
    <source>
        <strain evidence="1 2">NW12</strain>
    </source>
</reference>
<comment type="caution">
    <text evidence="1">The sequence shown here is derived from an EMBL/GenBank/DDBJ whole genome shotgun (WGS) entry which is preliminary data.</text>
</comment>
<evidence type="ECO:0000313" key="2">
    <source>
        <dbReference type="Proteomes" id="UP000240996"/>
    </source>
</evidence>